<comment type="catalytic activity">
    <reaction evidence="14 16">
        <text>presqualene diphosphate + NADH + H(+) = squalene + diphosphate + NAD(+)</text>
        <dbReference type="Rhea" id="RHEA:22228"/>
        <dbReference type="ChEBI" id="CHEBI:15378"/>
        <dbReference type="ChEBI" id="CHEBI:15440"/>
        <dbReference type="ChEBI" id="CHEBI:33019"/>
        <dbReference type="ChEBI" id="CHEBI:57310"/>
        <dbReference type="ChEBI" id="CHEBI:57540"/>
        <dbReference type="ChEBI" id="CHEBI:57945"/>
    </reaction>
    <physiologicalReaction direction="left-to-right" evidence="14 16">
        <dbReference type="Rhea" id="RHEA:22229"/>
    </physiologicalReaction>
</comment>
<dbReference type="UniPathway" id="UPA00767">
    <property type="reaction ID" value="UER00751"/>
</dbReference>
<organism evidence="17 18">
    <name type="scientific">Trichoplax adhaerens</name>
    <name type="common">Trichoplax reptans</name>
    <dbReference type="NCBI Taxonomy" id="10228"/>
    <lineage>
        <taxon>Eukaryota</taxon>
        <taxon>Metazoa</taxon>
        <taxon>Placozoa</taxon>
        <taxon>Uniplacotomia</taxon>
        <taxon>Trichoplacea</taxon>
        <taxon>Trichoplacidae</taxon>
        <taxon>Trichoplax</taxon>
    </lineage>
</organism>
<dbReference type="InterPro" id="IPR019845">
    <property type="entry name" value="Squalene/phytoene_synthase_CS"/>
</dbReference>
<keyword evidence="10" id="KW-0443">Lipid metabolism</keyword>
<dbReference type="CTD" id="6755715"/>
<dbReference type="OrthoDB" id="431150at2759"/>
<dbReference type="CDD" id="cd00683">
    <property type="entry name" value="Trans_IPPS_HH"/>
    <property type="match status" value="1"/>
</dbReference>
<dbReference type="GO" id="GO:0005789">
    <property type="term" value="C:endoplasmic reticulum membrane"/>
    <property type="evidence" value="ECO:0000318"/>
    <property type="project" value="GO_Central"/>
</dbReference>
<evidence type="ECO:0000256" key="4">
    <source>
        <dbReference type="ARBA" id="ARBA00012373"/>
    </source>
</evidence>
<evidence type="ECO:0000256" key="3">
    <source>
        <dbReference type="ARBA" id="ARBA00006251"/>
    </source>
</evidence>
<evidence type="ECO:0000256" key="5">
    <source>
        <dbReference type="ARBA" id="ARBA00015135"/>
    </source>
</evidence>
<evidence type="ECO:0000256" key="16">
    <source>
        <dbReference type="RuleBase" id="RU368088"/>
    </source>
</evidence>
<feature type="transmembrane region" description="Helical" evidence="16">
    <location>
        <begin position="378"/>
        <end position="398"/>
    </location>
</feature>
<dbReference type="GeneID" id="6755715"/>
<comment type="similarity">
    <text evidence="3 16">Belongs to the phytoene/squalene synthase family.</text>
</comment>
<evidence type="ECO:0000313" key="17">
    <source>
        <dbReference type="EMBL" id="EDV23275.1"/>
    </source>
</evidence>
<gene>
    <name evidence="17" type="ORF">TRIADDRAFT_27912</name>
</gene>
<comment type="cofactor">
    <cofactor evidence="1 16">
        <name>Mg(2+)</name>
        <dbReference type="ChEBI" id="CHEBI:18420"/>
    </cofactor>
</comment>
<comment type="catalytic activity">
    <reaction evidence="16">
        <text>2 (2E,6E)-farnesyl diphosphate + NADH + H(+) = squalene + 2 diphosphate + NAD(+)</text>
        <dbReference type="Rhea" id="RHEA:32299"/>
        <dbReference type="ChEBI" id="CHEBI:15378"/>
        <dbReference type="ChEBI" id="CHEBI:15440"/>
        <dbReference type="ChEBI" id="CHEBI:33019"/>
        <dbReference type="ChEBI" id="CHEBI:57540"/>
        <dbReference type="ChEBI" id="CHEBI:57945"/>
        <dbReference type="ChEBI" id="CHEBI:175763"/>
        <dbReference type="EC" id="2.5.1.21"/>
    </reaction>
</comment>
<dbReference type="OMA" id="GEACQLM"/>
<comment type="catalytic activity">
    <reaction evidence="15 16">
        <text>2 (2E,6E)-farnesyl diphosphate = presqualene diphosphate + diphosphate</text>
        <dbReference type="Rhea" id="RHEA:22672"/>
        <dbReference type="ChEBI" id="CHEBI:33019"/>
        <dbReference type="ChEBI" id="CHEBI:57310"/>
        <dbReference type="ChEBI" id="CHEBI:175763"/>
    </reaction>
    <physiologicalReaction direction="left-to-right" evidence="15 16">
        <dbReference type="Rhea" id="RHEA:22673"/>
    </physiologicalReaction>
</comment>
<protein>
    <recommendedName>
        <fullName evidence="5 16">Squalene synthase</fullName>
        <shortName evidence="16">SQS</shortName>
        <shortName evidence="16">SS</shortName>
        <ecNumber evidence="4 16">2.5.1.21</ecNumber>
    </recommendedName>
</protein>
<dbReference type="Pfam" id="PF00494">
    <property type="entry name" value="SQS_PSY"/>
    <property type="match status" value="1"/>
</dbReference>
<comment type="subcellular location">
    <subcellularLocation>
        <location evidence="2">Membrane</location>
    </subcellularLocation>
</comment>
<comment type="catalytic activity">
    <reaction evidence="13 16">
        <text>presqualene diphosphate + NADPH + H(+) = squalene + diphosphate + NADP(+)</text>
        <dbReference type="Rhea" id="RHEA:22232"/>
        <dbReference type="ChEBI" id="CHEBI:15378"/>
        <dbReference type="ChEBI" id="CHEBI:15440"/>
        <dbReference type="ChEBI" id="CHEBI:33019"/>
        <dbReference type="ChEBI" id="CHEBI:57310"/>
        <dbReference type="ChEBI" id="CHEBI:57783"/>
        <dbReference type="ChEBI" id="CHEBI:58349"/>
    </reaction>
    <physiologicalReaction direction="left-to-right" evidence="13 16">
        <dbReference type="Rhea" id="RHEA:22233"/>
    </physiologicalReaction>
</comment>
<reference evidence="17 18" key="1">
    <citation type="journal article" date="2008" name="Nature">
        <title>The Trichoplax genome and the nature of placozoans.</title>
        <authorList>
            <person name="Srivastava M."/>
            <person name="Begovic E."/>
            <person name="Chapman J."/>
            <person name="Putnam N.H."/>
            <person name="Hellsten U."/>
            <person name="Kawashima T."/>
            <person name="Kuo A."/>
            <person name="Mitros T."/>
            <person name="Salamov A."/>
            <person name="Carpenter M.L."/>
            <person name="Signorovitch A.Y."/>
            <person name="Moreno M.A."/>
            <person name="Kamm K."/>
            <person name="Grimwood J."/>
            <person name="Schmutz J."/>
            <person name="Shapiro H."/>
            <person name="Grigoriev I.V."/>
            <person name="Buss L.W."/>
            <person name="Schierwater B."/>
            <person name="Dellaporta S.L."/>
            <person name="Rokhsar D.S."/>
        </authorList>
    </citation>
    <scope>NUCLEOTIDE SEQUENCE [LARGE SCALE GENOMIC DNA]</scope>
    <source>
        <strain evidence="17 18">Grell-BS-1999</strain>
    </source>
</reference>
<dbReference type="InterPro" id="IPR002060">
    <property type="entry name" value="Squ/phyt_synthse"/>
</dbReference>
<keyword evidence="8 16" id="KW-0812">Transmembrane</keyword>
<evidence type="ECO:0000256" key="15">
    <source>
        <dbReference type="ARBA" id="ARBA00048315"/>
    </source>
</evidence>
<comment type="catalytic activity">
    <reaction evidence="16">
        <text>2 (2E,6E)-farnesyl diphosphate + NADPH + H(+) = squalene + 2 diphosphate + NADP(+)</text>
        <dbReference type="Rhea" id="RHEA:32295"/>
        <dbReference type="ChEBI" id="CHEBI:15378"/>
        <dbReference type="ChEBI" id="CHEBI:15440"/>
        <dbReference type="ChEBI" id="CHEBI:33019"/>
        <dbReference type="ChEBI" id="CHEBI:57783"/>
        <dbReference type="ChEBI" id="CHEBI:58349"/>
        <dbReference type="ChEBI" id="CHEBI:175763"/>
        <dbReference type="EC" id="2.5.1.21"/>
    </reaction>
</comment>
<dbReference type="GO" id="GO:0055056">
    <property type="term" value="F:D-glucose transmembrane transporter activity"/>
    <property type="evidence" value="ECO:0007669"/>
    <property type="project" value="UniProtKB-UniRule"/>
</dbReference>
<evidence type="ECO:0000256" key="10">
    <source>
        <dbReference type="ARBA" id="ARBA00023098"/>
    </source>
</evidence>
<dbReference type="HOGENOM" id="CLU_031981_0_2_1"/>
<dbReference type="eggNOG" id="KOG1459">
    <property type="taxonomic scope" value="Eukaryota"/>
</dbReference>
<evidence type="ECO:0000256" key="13">
    <source>
        <dbReference type="ARBA" id="ARBA00047468"/>
    </source>
</evidence>
<keyword evidence="9 16" id="KW-1133">Transmembrane helix</keyword>
<dbReference type="EC" id="2.5.1.21" evidence="4 16"/>
<dbReference type="PANTHER" id="PTHR11626">
    <property type="entry name" value="FARNESYL-DIPHOSPHATE FARNESYLTRANSFERASE"/>
    <property type="match status" value="1"/>
</dbReference>
<evidence type="ECO:0000256" key="14">
    <source>
        <dbReference type="ARBA" id="ARBA00047541"/>
    </source>
</evidence>
<dbReference type="InterPro" id="IPR008949">
    <property type="entry name" value="Isoprenoid_synthase_dom_sf"/>
</dbReference>
<dbReference type="GO" id="GO:0045338">
    <property type="term" value="P:farnesyl diphosphate metabolic process"/>
    <property type="evidence" value="ECO:0000318"/>
    <property type="project" value="GO_Central"/>
</dbReference>
<dbReference type="PANTHER" id="PTHR11626:SF2">
    <property type="entry name" value="SQUALENE SYNTHASE"/>
    <property type="match status" value="1"/>
</dbReference>
<evidence type="ECO:0000256" key="11">
    <source>
        <dbReference type="ARBA" id="ARBA00023136"/>
    </source>
</evidence>
<name>B3S1Z2_TRIAD</name>
<dbReference type="SFLD" id="SFLDS00005">
    <property type="entry name" value="Isoprenoid_Synthase_Type_I"/>
    <property type="match status" value="1"/>
</dbReference>
<dbReference type="InterPro" id="IPR006449">
    <property type="entry name" value="Squal_synth-like"/>
</dbReference>
<evidence type="ECO:0000256" key="1">
    <source>
        <dbReference type="ARBA" id="ARBA00001946"/>
    </source>
</evidence>
<evidence type="ECO:0000313" key="18">
    <source>
        <dbReference type="Proteomes" id="UP000009022"/>
    </source>
</evidence>
<evidence type="ECO:0000256" key="8">
    <source>
        <dbReference type="ARBA" id="ARBA00022692"/>
    </source>
</evidence>
<dbReference type="Gene3D" id="1.10.600.10">
    <property type="entry name" value="Farnesyl Diphosphate Synthase"/>
    <property type="match status" value="1"/>
</dbReference>
<dbReference type="InterPro" id="IPR044844">
    <property type="entry name" value="Trans_IPPS_euk-type"/>
</dbReference>
<dbReference type="STRING" id="10228.B3S1Z2"/>
<dbReference type="PhylomeDB" id="B3S1Z2"/>
<evidence type="ECO:0000256" key="6">
    <source>
        <dbReference type="ARBA" id="ARBA00022516"/>
    </source>
</evidence>
<sequence>MELVKSITRPSEFLALIQFQFGAMKTVQIQDWTKLSPTLKRCYQFLVMTSRSFASVIQALDGELRDAICIFYLVLRALDTLEDDMTIPVEEKTALMKELHENLYNPEWKYRRSQEVDKIVLEEFPVISAEFRNLDKSYRDVIQEITKRMADGMCKYLDCADVNSFEDWNEYCHYVAGLVGIGLSRIFSASKLEDEIVGEDEPLSNSMGLFLQKTNIIRDYLADIQEGRKFWPKEAWSKFAKRLEDFQDASNRDEAVRCLNFLITNALHHVPDAIKYLSRLRNQSVFNFCAIPQVMAIGTLAVCYNNPDVFTTVVKLRKGQAVYMMKRAVSLNAAKIIFHDFAAEIAKIAPKNDPTKDKTLQICETILMLTHVKDSGSSYLPVLSASSVVLFTALWYYYNGTEQVYRFS</sequence>
<dbReference type="SUPFAM" id="SSF48576">
    <property type="entry name" value="Terpenoid synthases"/>
    <property type="match status" value="1"/>
</dbReference>
<dbReference type="GO" id="GO:0051996">
    <property type="term" value="F:squalene synthase [NAD(P)H] activity"/>
    <property type="evidence" value="ECO:0000318"/>
    <property type="project" value="GO_Central"/>
</dbReference>
<dbReference type="Proteomes" id="UP000009022">
    <property type="component" value="Unassembled WGS sequence"/>
</dbReference>
<dbReference type="GO" id="GO:0006695">
    <property type="term" value="P:cholesterol biosynthetic process"/>
    <property type="evidence" value="ECO:0000318"/>
    <property type="project" value="GO_Central"/>
</dbReference>
<evidence type="ECO:0000256" key="2">
    <source>
        <dbReference type="ARBA" id="ARBA00004370"/>
    </source>
</evidence>
<dbReference type="PROSITE" id="PS01044">
    <property type="entry name" value="SQUALEN_PHYTOEN_SYN_1"/>
    <property type="match status" value="1"/>
</dbReference>
<dbReference type="NCBIfam" id="TIGR01559">
    <property type="entry name" value="squal_synth"/>
    <property type="match status" value="1"/>
</dbReference>
<keyword evidence="7 16" id="KW-0808">Transferase</keyword>
<dbReference type="FunCoup" id="B3S1Z2">
    <property type="interactions" value="466"/>
</dbReference>
<evidence type="ECO:0000256" key="9">
    <source>
        <dbReference type="ARBA" id="ARBA00022989"/>
    </source>
</evidence>
<dbReference type="FunFam" id="1.10.600.10:FF:000003">
    <property type="entry name" value="Farnesyl-diphosphate farnesyltransferase 1"/>
    <property type="match status" value="1"/>
</dbReference>
<accession>B3S1Z2</accession>
<dbReference type="InParanoid" id="B3S1Z2"/>
<keyword evidence="6" id="KW-0444">Lipid biosynthesis</keyword>
<dbReference type="EMBL" id="DS985247">
    <property type="protein sequence ID" value="EDV23275.1"/>
    <property type="molecule type" value="Genomic_DNA"/>
</dbReference>
<dbReference type="PROSITE" id="PS01045">
    <property type="entry name" value="SQUALEN_PHYTOEN_SYN_2"/>
    <property type="match status" value="1"/>
</dbReference>
<dbReference type="InterPro" id="IPR033904">
    <property type="entry name" value="Trans_IPPS_HH"/>
</dbReference>
<keyword evidence="18" id="KW-1185">Reference proteome</keyword>
<proteinExistence type="inferred from homology"/>
<keyword evidence="11 16" id="KW-0472">Membrane</keyword>
<dbReference type="SFLD" id="SFLDG01018">
    <property type="entry name" value="Squalene/Phytoene_Synthase_Lik"/>
    <property type="match status" value="1"/>
</dbReference>
<dbReference type="AlphaFoldDB" id="B3S1Z2"/>
<dbReference type="RefSeq" id="XP_002114185.1">
    <property type="nucleotide sequence ID" value="XM_002114149.1"/>
</dbReference>
<evidence type="ECO:0000256" key="12">
    <source>
        <dbReference type="ARBA" id="ARBA00045166"/>
    </source>
</evidence>
<evidence type="ECO:0000256" key="7">
    <source>
        <dbReference type="ARBA" id="ARBA00022679"/>
    </source>
</evidence>
<comment type="pathway">
    <text evidence="16">Terpene metabolism; lanosterol biosynthesis; lanosterol from farnesyl diphosphate: step 1/3.</text>
</comment>
<dbReference type="KEGG" id="tad:TRIADDRAFT_27912"/>
<comment type="function">
    <text evidence="12">Catalyzes the condensation of 2 farnesyl pyrophosphate (FPP) moieties to form squalene. Proceeds in two distinct steps. In the first half-reaction, two molecules of FPP react to form the stable presqualene diphosphate intermediate (PSQPP), with concomitant release of a proton and a molecule of inorganic diphosphate. In the second half-reaction, PSQPP undergoes heterolysis, isomerization, and reduction with NADPH or NADH to form squalene. It is the first committed enzyme of the sterol biosynthesis pathway.</text>
</comment>